<proteinExistence type="predicted"/>
<name>A0A9W4XG47_9ASCO</name>
<dbReference type="EMBL" id="CANTUO010000001">
    <property type="protein sequence ID" value="CAI5757434.1"/>
    <property type="molecule type" value="Genomic_DNA"/>
</dbReference>
<evidence type="ECO:0000313" key="1">
    <source>
        <dbReference type="EMBL" id="CAI5757434.1"/>
    </source>
</evidence>
<accession>A0A9W4XG47</accession>
<protein>
    <submittedName>
        <fullName evidence="1">Uncharacterized protein</fullName>
    </submittedName>
</protein>
<dbReference type="Proteomes" id="UP001152885">
    <property type="component" value="Unassembled WGS sequence"/>
</dbReference>
<dbReference type="AlphaFoldDB" id="A0A9W4XG47"/>
<gene>
    <name evidence="1" type="ORF">CANVERA_P1948</name>
</gene>
<comment type="caution">
    <text evidence="1">The sequence shown here is derived from an EMBL/GenBank/DDBJ whole genome shotgun (WGS) entry which is preliminary data.</text>
</comment>
<keyword evidence="2" id="KW-1185">Reference proteome</keyword>
<evidence type="ECO:0000313" key="2">
    <source>
        <dbReference type="Proteomes" id="UP001152885"/>
    </source>
</evidence>
<sequence length="72" mass="8501">MKVLKCSDLMWQYILKFKHGIAKLSQRYYYAWRIVKAHNVIGSITIDEFLKTLKHDTLSIPTDTLIELESIM</sequence>
<reference evidence="1" key="1">
    <citation type="submission" date="2022-12" db="EMBL/GenBank/DDBJ databases">
        <authorList>
            <person name="Brejova B."/>
        </authorList>
    </citation>
    <scope>NUCLEOTIDE SEQUENCE</scope>
</reference>
<organism evidence="1 2">
    <name type="scientific">Candida verbasci</name>
    <dbReference type="NCBI Taxonomy" id="1227364"/>
    <lineage>
        <taxon>Eukaryota</taxon>
        <taxon>Fungi</taxon>
        <taxon>Dikarya</taxon>
        <taxon>Ascomycota</taxon>
        <taxon>Saccharomycotina</taxon>
        <taxon>Pichiomycetes</taxon>
        <taxon>Debaryomycetaceae</taxon>
        <taxon>Candida/Lodderomyces clade</taxon>
        <taxon>Candida</taxon>
    </lineage>
</organism>